<dbReference type="InterPro" id="IPR014782">
    <property type="entry name" value="Peptidase_M1_dom"/>
</dbReference>
<dbReference type="EC" id="3.4.11.2" evidence="4 12"/>
<keyword evidence="6 17" id="KW-0031">Aminopeptidase</keyword>
<keyword evidence="7" id="KW-0645">Protease</keyword>
<sequence length="901" mass="100570">MADTATPNVIRRADYAPPAFLIDTVALEFDLVPERTVVKNTMRVRRNPDAARAAHLELMGEQLEFVSAAIDGSPFTNAHAHEHGLILDNVPDAFELTLTSICNPAENTTLSGLYVSGGNFFTQCEAEGFRRITYFLDRPDVMSTFTVTLRAGKADYPVLLSNGNLLEEGDLPDGRHFARWEDPFRKPSYLFALVAGKLVALEERVKTGSGKEKLLQVWVEPHDLDKTRHAMDSLIHSIRWDEERFGLELDLDRFMIVAVSDFNMGAMENKGLNIFNTKYVLANPETATDTDFANIEAVVGHEYFHNWTGNRVTCRDWFQLSLKEGLTVFRDQEFSADMAGGQSNGSDEAARATKRIEDVRVLRQMQFAEDAGPMAHPVRPESYVEINNFYTMTVYEKGSEVVRMYQTLFGREGFRKGMDLYFKRHDGQAVTCDDFRHALADANGRDLAQFERWYSQAGTPRVSVHTKYDAAQQRYSVSLTQGYGETAPAARETQKGPLLIPFAIGLIDKDGKDLPLQLEGEANASASTTRVLEFTQTEQTFTFVNVAQEPLPSLLRNFSSPVIVEYDYSAEQLAFLLAHDSDPFNRWEAGQRLATRELLALAGRAATGAPLQLDDSVVAAFARVLTDETLSPAFRELALMLPSETYLAEQMAESNPAAVHAARQFVRKRLANALKKDWLAVYEQHRTPGEYEATPEASGHRTLKNLALSYLAELDDPAEAVRLASAQYDAANNMTDRSAALSALLNVSAANGGSAEAQQALDDFYQRFEKEPLVIDKWFALQATQRGSAQRPVIDIVRKLMTHPAFNLKNPNRARSLIFSFCAANPAQFHAEDGSGYTFWADQVIALDALNPQVAARLARSLELWRRFTPMLRDGMRAALEKVAAQVKSRDVREIVEKALA</sequence>
<proteinExistence type="inferred from homology"/>
<feature type="domain" description="Aminopeptidase N-like N-terminal" evidence="16">
    <location>
        <begin position="96"/>
        <end position="190"/>
    </location>
</feature>
<dbReference type="Pfam" id="PF17432">
    <property type="entry name" value="DUF3458_C"/>
    <property type="match status" value="1"/>
</dbReference>
<evidence type="ECO:0000256" key="3">
    <source>
        <dbReference type="ARBA" id="ARBA00010136"/>
    </source>
</evidence>
<dbReference type="AlphaFoldDB" id="A0A370NFR3"/>
<dbReference type="InterPro" id="IPR037144">
    <property type="entry name" value="Peptidase_M1_pepN_C_sf"/>
</dbReference>
<dbReference type="InterPro" id="IPR012779">
    <property type="entry name" value="Peptidase_M1_pepN"/>
</dbReference>
<evidence type="ECO:0000313" key="17">
    <source>
        <dbReference type="EMBL" id="RDK04395.1"/>
    </source>
</evidence>
<evidence type="ECO:0000259" key="14">
    <source>
        <dbReference type="Pfam" id="PF11940"/>
    </source>
</evidence>
<gene>
    <name evidence="17" type="ORF">DLM46_00435</name>
</gene>
<feature type="domain" description="Peptidase M1 alanyl aminopeptidase Ig-like fold" evidence="14">
    <location>
        <begin position="458"/>
        <end position="567"/>
    </location>
</feature>
<dbReference type="Pfam" id="PF01433">
    <property type="entry name" value="Peptidase_M1"/>
    <property type="match status" value="1"/>
</dbReference>
<dbReference type="Proteomes" id="UP000254875">
    <property type="component" value="Unassembled WGS sequence"/>
</dbReference>
<comment type="caution">
    <text evidence="17">The sequence shown here is derived from an EMBL/GenBank/DDBJ whole genome shotgun (WGS) entry which is preliminary data.</text>
</comment>
<dbReference type="PRINTS" id="PR00756">
    <property type="entry name" value="ALADIPTASE"/>
</dbReference>
<evidence type="ECO:0000256" key="6">
    <source>
        <dbReference type="ARBA" id="ARBA00022438"/>
    </source>
</evidence>
<dbReference type="InterPro" id="IPR035414">
    <property type="entry name" value="Peptidase_M1_pepN_Ig-like"/>
</dbReference>
<evidence type="ECO:0000313" key="18">
    <source>
        <dbReference type="Proteomes" id="UP000254875"/>
    </source>
</evidence>
<dbReference type="InterPro" id="IPR042097">
    <property type="entry name" value="Aminopeptidase_N-like_N_sf"/>
</dbReference>
<dbReference type="SUPFAM" id="SSF55486">
    <property type="entry name" value="Metalloproteases ('zincins'), catalytic domain"/>
    <property type="match status" value="1"/>
</dbReference>
<dbReference type="InterPro" id="IPR001930">
    <property type="entry name" value="Peptidase_M1"/>
</dbReference>
<dbReference type="Gene3D" id="1.10.390.10">
    <property type="entry name" value="Neutral Protease Domain 2"/>
    <property type="match status" value="1"/>
</dbReference>
<keyword evidence="9" id="KW-0378">Hydrolase</keyword>
<keyword evidence="10" id="KW-0862">Zinc</keyword>
<dbReference type="SUPFAM" id="SSF63737">
    <property type="entry name" value="Leukotriene A4 hydrolase N-terminal domain"/>
    <property type="match status" value="1"/>
</dbReference>
<comment type="cofactor">
    <cofactor evidence="2">
        <name>Zn(2+)</name>
        <dbReference type="ChEBI" id="CHEBI:29105"/>
    </cofactor>
</comment>
<evidence type="ECO:0000256" key="12">
    <source>
        <dbReference type="NCBIfam" id="TIGR02414"/>
    </source>
</evidence>
<evidence type="ECO:0000256" key="1">
    <source>
        <dbReference type="ARBA" id="ARBA00000098"/>
    </source>
</evidence>
<evidence type="ECO:0000259" key="15">
    <source>
        <dbReference type="Pfam" id="PF17432"/>
    </source>
</evidence>
<evidence type="ECO:0000256" key="8">
    <source>
        <dbReference type="ARBA" id="ARBA00022723"/>
    </source>
</evidence>
<dbReference type="FunFam" id="2.60.40.1840:FF:000001">
    <property type="entry name" value="Aminopeptidase N"/>
    <property type="match status" value="1"/>
</dbReference>
<feature type="domain" description="Peptidase M1 alanyl aminopeptidase C-terminal" evidence="15">
    <location>
        <begin position="571"/>
        <end position="901"/>
    </location>
</feature>
<comment type="catalytic activity">
    <reaction evidence="1">
        <text>Release of an N-terminal amino acid, Xaa-|-Yaa- from a peptide, amide or arylamide. Xaa is preferably Ala, but may be most amino acids including Pro (slow action). When a terminal hydrophobic residue is followed by a prolyl residue, the two may be released as an intact Xaa-Pro dipeptide.</text>
        <dbReference type="EC" id="3.4.11.2"/>
    </reaction>
</comment>
<dbReference type="NCBIfam" id="TIGR02414">
    <property type="entry name" value="pepN_proteo"/>
    <property type="match status" value="1"/>
</dbReference>
<dbReference type="Gene3D" id="3.30.2010.30">
    <property type="match status" value="1"/>
</dbReference>
<evidence type="ECO:0000256" key="5">
    <source>
        <dbReference type="ARBA" id="ARBA00015611"/>
    </source>
</evidence>
<dbReference type="PANTHER" id="PTHR46322">
    <property type="entry name" value="PUROMYCIN-SENSITIVE AMINOPEPTIDASE"/>
    <property type="match status" value="1"/>
</dbReference>
<evidence type="ECO:0000256" key="7">
    <source>
        <dbReference type="ARBA" id="ARBA00022670"/>
    </source>
</evidence>
<dbReference type="Gene3D" id="2.60.40.1840">
    <property type="match status" value="1"/>
</dbReference>
<comment type="similarity">
    <text evidence="3">Belongs to the peptidase M1 family.</text>
</comment>
<feature type="domain" description="Peptidase M1 membrane alanine aminopeptidase" evidence="13">
    <location>
        <begin position="230"/>
        <end position="453"/>
    </location>
</feature>
<evidence type="ECO:0000256" key="2">
    <source>
        <dbReference type="ARBA" id="ARBA00001947"/>
    </source>
</evidence>
<keyword evidence="11" id="KW-0482">Metalloprotease</keyword>
<dbReference type="Pfam" id="PF11940">
    <property type="entry name" value="DUF3458"/>
    <property type="match status" value="1"/>
</dbReference>
<dbReference type="Pfam" id="PF17900">
    <property type="entry name" value="Peptidase_M1_N"/>
    <property type="match status" value="1"/>
</dbReference>
<accession>A0A370NFR3</accession>
<dbReference type="RefSeq" id="WP_115098767.1">
    <property type="nucleotide sequence ID" value="NZ_QHKS01000001.1"/>
</dbReference>
<dbReference type="Gene3D" id="2.60.40.1730">
    <property type="entry name" value="tricorn interacting facor f3 domain"/>
    <property type="match status" value="1"/>
</dbReference>
<dbReference type="InterPro" id="IPR038438">
    <property type="entry name" value="PepN_Ig-like_sf"/>
</dbReference>
<dbReference type="OrthoDB" id="100605at2"/>
<dbReference type="EMBL" id="QHKS01000001">
    <property type="protein sequence ID" value="RDK04395.1"/>
    <property type="molecule type" value="Genomic_DNA"/>
</dbReference>
<organism evidence="17 18">
    <name type="scientific">Paraburkholderia lacunae</name>
    <dbReference type="NCBI Taxonomy" id="2211104"/>
    <lineage>
        <taxon>Bacteria</taxon>
        <taxon>Pseudomonadati</taxon>
        <taxon>Pseudomonadota</taxon>
        <taxon>Betaproteobacteria</taxon>
        <taxon>Burkholderiales</taxon>
        <taxon>Burkholderiaceae</taxon>
        <taxon>Paraburkholderia</taxon>
    </lineage>
</organism>
<name>A0A370NFR3_9BURK</name>
<protein>
    <recommendedName>
        <fullName evidence="5 12">Aminopeptidase N</fullName>
        <ecNumber evidence="4 12">3.4.11.2</ecNumber>
    </recommendedName>
</protein>
<dbReference type="GO" id="GO:0008237">
    <property type="term" value="F:metallopeptidase activity"/>
    <property type="evidence" value="ECO:0007669"/>
    <property type="project" value="UniProtKB-UniRule"/>
</dbReference>
<keyword evidence="8" id="KW-0479">Metal-binding</keyword>
<evidence type="ECO:0000256" key="11">
    <source>
        <dbReference type="ARBA" id="ARBA00023049"/>
    </source>
</evidence>
<evidence type="ECO:0000259" key="13">
    <source>
        <dbReference type="Pfam" id="PF01433"/>
    </source>
</evidence>
<dbReference type="FunFam" id="3.30.2010.30:FF:000002">
    <property type="entry name" value="Putative aminopeptidase N"/>
    <property type="match status" value="1"/>
</dbReference>
<dbReference type="GO" id="GO:0008270">
    <property type="term" value="F:zinc ion binding"/>
    <property type="evidence" value="ECO:0007669"/>
    <property type="project" value="InterPro"/>
</dbReference>
<dbReference type="PANTHER" id="PTHR46322:SF1">
    <property type="entry name" value="PUROMYCIN-SENSITIVE AMINOPEPTIDASE"/>
    <property type="match status" value="1"/>
</dbReference>
<dbReference type="CDD" id="cd09600">
    <property type="entry name" value="M1_APN"/>
    <property type="match status" value="1"/>
</dbReference>
<dbReference type="FunFam" id="1.10.390.10:FF:000002">
    <property type="entry name" value="Aminopeptidase N"/>
    <property type="match status" value="1"/>
</dbReference>
<dbReference type="InterPro" id="IPR027268">
    <property type="entry name" value="Peptidase_M4/M1_CTD_sf"/>
</dbReference>
<dbReference type="InterPro" id="IPR024601">
    <property type="entry name" value="Peptidase_M1_pepN_C"/>
</dbReference>
<dbReference type="GO" id="GO:0016285">
    <property type="term" value="F:alanyl aminopeptidase activity"/>
    <property type="evidence" value="ECO:0007669"/>
    <property type="project" value="UniProtKB-EC"/>
</dbReference>
<evidence type="ECO:0000256" key="10">
    <source>
        <dbReference type="ARBA" id="ARBA00022833"/>
    </source>
</evidence>
<reference evidence="18" key="1">
    <citation type="submission" date="2018-05" db="EMBL/GenBank/DDBJ databases">
        <authorList>
            <person name="Feng T."/>
        </authorList>
    </citation>
    <scope>NUCLEOTIDE SEQUENCE [LARGE SCALE GENOMIC DNA]</scope>
    <source>
        <strain evidence="18">S27</strain>
    </source>
</reference>
<evidence type="ECO:0000256" key="4">
    <source>
        <dbReference type="ARBA" id="ARBA00012564"/>
    </source>
</evidence>
<keyword evidence="18" id="KW-1185">Reference proteome</keyword>
<dbReference type="GO" id="GO:0006508">
    <property type="term" value="P:proteolysis"/>
    <property type="evidence" value="ECO:0007669"/>
    <property type="project" value="UniProtKB-UniRule"/>
</dbReference>
<dbReference type="Gene3D" id="1.25.50.10">
    <property type="entry name" value="Peptidase M1, alanyl aminopeptidase, C-terminal domain"/>
    <property type="match status" value="1"/>
</dbReference>
<dbReference type="InterPro" id="IPR045357">
    <property type="entry name" value="Aminopeptidase_N-like_N"/>
</dbReference>
<evidence type="ECO:0000256" key="9">
    <source>
        <dbReference type="ARBA" id="ARBA00022801"/>
    </source>
</evidence>
<evidence type="ECO:0000259" key="16">
    <source>
        <dbReference type="Pfam" id="PF17900"/>
    </source>
</evidence>